<feature type="non-terminal residue" evidence="4">
    <location>
        <position position="247"/>
    </location>
</feature>
<evidence type="ECO:0000313" key="4">
    <source>
        <dbReference type="EMBL" id="ACR54168.1"/>
    </source>
</evidence>
<dbReference type="InterPro" id="IPR020841">
    <property type="entry name" value="PKS_Beta-ketoAc_synthase_dom"/>
</dbReference>
<reference evidence="4" key="1">
    <citation type="submission" date="2008-09" db="EMBL/GenBank/DDBJ databases">
        <authorList>
            <person name="Punya J."/>
            <person name="Amnuaykanjanasin A."/>
            <person name="Pinsupa S."/>
        </authorList>
    </citation>
    <scope>NUCLEOTIDE SEQUENCE</scope>
    <source>
        <strain evidence="4">KT3307</strain>
    </source>
</reference>
<dbReference type="GO" id="GO:0004312">
    <property type="term" value="F:fatty acid synthase activity"/>
    <property type="evidence" value="ECO:0007669"/>
    <property type="project" value="TreeGrafter"/>
</dbReference>
<dbReference type="InterPro" id="IPR016039">
    <property type="entry name" value="Thiolase-like"/>
</dbReference>
<dbReference type="PROSITE" id="PS52004">
    <property type="entry name" value="KS3_2"/>
    <property type="match status" value="1"/>
</dbReference>
<evidence type="ECO:0000256" key="2">
    <source>
        <dbReference type="ARBA" id="ARBA00022553"/>
    </source>
</evidence>
<dbReference type="PANTHER" id="PTHR43775:SF29">
    <property type="entry name" value="ASPERFURANONE POLYKETIDE SYNTHASE AFOG-RELATED"/>
    <property type="match status" value="1"/>
</dbReference>
<sequence>GAGTGTAVGDPIEARAIGEAFFHDRSADDPLYVGAVKSNLGHLEGTSGLAGVVKTVLALERGVIPPNANFETLNPHIDAEFFSLRFPTSCVPWPRSDETRRASVNSFGFGGSNSHVVLEAVDGYLSILGHKMPRSLSLSGMRSVWAASRGFHRTNGAVHDMQTNGLQLNGGVGDAINGRPKERDLVNGTAEKSLQSRMLILSASDEGGIARQAENLSQALPKACPPGRDEEQEILDSVVYTLTAAGR</sequence>
<evidence type="ECO:0000259" key="3">
    <source>
        <dbReference type="PROSITE" id="PS52004"/>
    </source>
</evidence>
<dbReference type="SUPFAM" id="SSF53901">
    <property type="entry name" value="Thiolase-like"/>
    <property type="match status" value="1"/>
</dbReference>
<dbReference type="Gene3D" id="3.40.47.10">
    <property type="match status" value="1"/>
</dbReference>
<dbReference type="AlphaFoldDB" id="C5H9G9"/>
<protein>
    <submittedName>
        <fullName evidence="4">Polyketide synthase Opu2R1_D14</fullName>
    </submittedName>
</protein>
<keyword evidence="2" id="KW-0597">Phosphoprotein</keyword>
<dbReference type="InterPro" id="IPR032821">
    <property type="entry name" value="PKS_assoc"/>
</dbReference>
<dbReference type="SMART" id="SM00825">
    <property type="entry name" value="PKS_KS"/>
    <property type="match status" value="1"/>
</dbReference>
<keyword evidence="1" id="KW-0596">Phosphopantetheine</keyword>
<name>C5H9G9_OPHUN</name>
<dbReference type="InterPro" id="IPR014031">
    <property type="entry name" value="Ketoacyl_synth_C"/>
</dbReference>
<dbReference type="EMBL" id="FJ267491">
    <property type="protein sequence ID" value="ACR54168.1"/>
    <property type="molecule type" value="Genomic_DNA"/>
</dbReference>
<dbReference type="Pfam" id="PF16197">
    <property type="entry name" value="KAsynt_C_assoc"/>
    <property type="match status" value="1"/>
</dbReference>
<proteinExistence type="predicted"/>
<dbReference type="GO" id="GO:0044550">
    <property type="term" value="P:secondary metabolite biosynthetic process"/>
    <property type="evidence" value="ECO:0007669"/>
    <property type="project" value="TreeGrafter"/>
</dbReference>
<feature type="domain" description="Ketosynthase family 3 (KS3)" evidence="3">
    <location>
        <begin position="1"/>
        <end position="120"/>
    </location>
</feature>
<accession>C5H9G9</accession>
<dbReference type="Pfam" id="PF02801">
    <property type="entry name" value="Ketoacyl-synt_C"/>
    <property type="match status" value="1"/>
</dbReference>
<feature type="non-terminal residue" evidence="4">
    <location>
        <position position="1"/>
    </location>
</feature>
<dbReference type="PANTHER" id="PTHR43775">
    <property type="entry name" value="FATTY ACID SYNTHASE"/>
    <property type="match status" value="1"/>
</dbReference>
<organism evidence="4">
    <name type="scientific">Ophiocordyceps unilateralis</name>
    <name type="common">Zombie-ant fungus</name>
    <name type="synonym">Torrubia unilateralis</name>
    <dbReference type="NCBI Taxonomy" id="268505"/>
    <lineage>
        <taxon>Eukaryota</taxon>
        <taxon>Fungi</taxon>
        <taxon>Dikarya</taxon>
        <taxon>Ascomycota</taxon>
        <taxon>Pezizomycotina</taxon>
        <taxon>Sordariomycetes</taxon>
        <taxon>Hypocreomycetidae</taxon>
        <taxon>Hypocreales</taxon>
        <taxon>Ophiocordycipitaceae</taxon>
        <taxon>Ophiocordyceps</taxon>
    </lineage>
</organism>
<evidence type="ECO:0000256" key="1">
    <source>
        <dbReference type="ARBA" id="ARBA00022450"/>
    </source>
</evidence>
<dbReference type="GO" id="GO:0006633">
    <property type="term" value="P:fatty acid biosynthetic process"/>
    <property type="evidence" value="ECO:0007669"/>
    <property type="project" value="TreeGrafter"/>
</dbReference>
<dbReference type="CDD" id="cd00833">
    <property type="entry name" value="PKS"/>
    <property type="match status" value="1"/>
</dbReference>
<dbReference type="InterPro" id="IPR050091">
    <property type="entry name" value="PKS_NRPS_Biosynth_Enz"/>
</dbReference>
<reference evidence="4" key="2">
    <citation type="journal article" date="2009" name="Appl. Environ. Microbiol.">
        <title>Insect-specific polyketide synthases (PKSs), potential PKS-nonribosomal peptide synthetase hybrids, and novel PKS clades in tropical fungi.</title>
        <authorList>
            <person name="Amnuaykanjanasin A."/>
            <person name="Phonghanpot S."/>
            <person name="Sengpanich N."/>
            <person name="Cheevadhanarak S."/>
            <person name="Tanticharoen M."/>
        </authorList>
    </citation>
    <scope>NUCLEOTIDE SEQUENCE</scope>
    <source>
        <strain evidence="4">KT3307</strain>
    </source>
</reference>